<protein>
    <submittedName>
        <fullName evidence="1">Uncharacterized protein</fullName>
    </submittedName>
</protein>
<gene>
    <name evidence="1" type="ORF">H8K36_18360</name>
</gene>
<evidence type="ECO:0000313" key="2">
    <source>
        <dbReference type="Proteomes" id="UP000627446"/>
    </source>
</evidence>
<name>A0A923HZX6_9BURK</name>
<accession>A0A923HZX6</accession>
<proteinExistence type="predicted"/>
<keyword evidence="2" id="KW-1185">Reference proteome</keyword>
<reference evidence="1" key="1">
    <citation type="submission" date="2020-08" db="EMBL/GenBank/DDBJ databases">
        <title>Novel species isolated from subtropical streams in China.</title>
        <authorList>
            <person name="Lu H."/>
        </authorList>
    </citation>
    <scope>NUCLEOTIDE SEQUENCE</scope>
    <source>
        <strain evidence="1">LX22W</strain>
    </source>
</reference>
<dbReference type="RefSeq" id="WP_186917980.1">
    <property type="nucleotide sequence ID" value="NZ_JACOFZ010000013.1"/>
</dbReference>
<organism evidence="1 2">
    <name type="scientific">Undibacterium nitidum</name>
    <dbReference type="NCBI Taxonomy" id="2762298"/>
    <lineage>
        <taxon>Bacteria</taxon>
        <taxon>Pseudomonadati</taxon>
        <taxon>Pseudomonadota</taxon>
        <taxon>Betaproteobacteria</taxon>
        <taxon>Burkholderiales</taxon>
        <taxon>Oxalobacteraceae</taxon>
        <taxon>Undibacterium</taxon>
    </lineage>
</organism>
<comment type="caution">
    <text evidence="1">The sequence shown here is derived from an EMBL/GenBank/DDBJ whole genome shotgun (WGS) entry which is preliminary data.</text>
</comment>
<evidence type="ECO:0000313" key="1">
    <source>
        <dbReference type="EMBL" id="MBC3883361.1"/>
    </source>
</evidence>
<dbReference type="Proteomes" id="UP000627446">
    <property type="component" value="Unassembled WGS sequence"/>
</dbReference>
<dbReference type="EMBL" id="JACOFZ010000013">
    <property type="protein sequence ID" value="MBC3883361.1"/>
    <property type="molecule type" value="Genomic_DNA"/>
</dbReference>
<sequence>MLNQLSASGLTITEDIAAEDWGWLVAVQRKPFHLWVGCVSQKDDDYRSIPDAWCVFVSAEPSFIQSIWRSKEVQDSLAGVINKVEHILRTNAQVFELHVQAAPN</sequence>
<dbReference type="AlphaFoldDB" id="A0A923HZX6"/>